<organism evidence="1 2">
    <name type="scientific">Gemmobacter caeni</name>
    <dbReference type="NCBI Taxonomy" id="589035"/>
    <lineage>
        <taxon>Bacteria</taxon>
        <taxon>Pseudomonadati</taxon>
        <taxon>Pseudomonadota</taxon>
        <taxon>Alphaproteobacteria</taxon>
        <taxon>Rhodobacterales</taxon>
        <taxon>Paracoccaceae</taxon>
        <taxon>Gemmobacter</taxon>
    </lineage>
</organism>
<dbReference type="OrthoDB" id="791062at2"/>
<comment type="caution">
    <text evidence="1">The sequence shown here is derived from an EMBL/GenBank/DDBJ whole genome shotgun (WGS) entry which is preliminary data.</text>
</comment>
<sequence>MPEVICTTVYQFPELSAAAKDKARSWYREAAVTDDWWDAVYEDFERICDILGVSLKTRPVRLMGGGIRQRPCVWFSGFSSQGDGASFEATVRHAKGSAREIRAYAPKDHALHGIADRLQSAQRQNFYQLSADVTHRGRYYNEYCMTIDVARDSPTGQAPTGGSEETVVEALRDLARWLYRQLEAEYDHLTSDEAIEEGIIANEYTFTEAGRRFG</sequence>
<dbReference type="RefSeq" id="WP_108129882.1">
    <property type="nucleotide sequence ID" value="NZ_QBKP01000013.1"/>
</dbReference>
<dbReference type="EMBL" id="QBKP01000013">
    <property type="protein sequence ID" value="PTX47250.1"/>
    <property type="molecule type" value="Genomic_DNA"/>
</dbReference>
<accession>A0A2T6ATV4</accession>
<dbReference type="Proteomes" id="UP000244224">
    <property type="component" value="Unassembled WGS sequence"/>
</dbReference>
<gene>
    <name evidence="1" type="ORF">C8N34_1136</name>
</gene>
<dbReference type="AlphaFoldDB" id="A0A2T6ATV4"/>
<name>A0A2T6ATV4_9RHOB</name>
<proteinExistence type="predicted"/>
<reference evidence="1 2" key="1">
    <citation type="submission" date="2018-04" db="EMBL/GenBank/DDBJ databases">
        <title>Genomic Encyclopedia of Archaeal and Bacterial Type Strains, Phase II (KMG-II): from individual species to whole genera.</title>
        <authorList>
            <person name="Goeker M."/>
        </authorList>
    </citation>
    <scope>NUCLEOTIDE SEQUENCE [LARGE SCALE GENOMIC DNA]</scope>
    <source>
        <strain evidence="1 2">DSM 21823</strain>
    </source>
</reference>
<evidence type="ECO:0000313" key="2">
    <source>
        <dbReference type="Proteomes" id="UP000244224"/>
    </source>
</evidence>
<protein>
    <recommendedName>
        <fullName evidence="3">Antitoxin of toxin-antitoxin stability system</fullName>
    </recommendedName>
</protein>
<evidence type="ECO:0008006" key="3">
    <source>
        <dbReference type="Google" id="ProtNLM"/>
    </source>
</evidence>
<keyword evidence="2" id="KW-1185">Reference proteome</keyword>
<evidence type="ECO:0000313" key="1">
    <source>
        <dbReference type="EMBL" id="PTX47250.1"/>
    </source>
</evidence>